<gene>
    <name evidence="7" type="ORF">AD928_10980</name>
</gene>
<feature type="transmembrane region" description="Helical" evidence="6">
    <location>
        <begin position="14"/>
        <end position="33"/>
    </location>
</feature>
<dbReference type="EMBL" id="LHZA01000153">
    <property type="protein sequence ID" value="KXU92602.1"/>
    <property type="molecule type" value="Genomic_DNA"/>
</dbReference>
<dbReference type="GO" id="GO:0005886">
    <property type="term" value="C:plasma membrane"/>
    <property type="evidence" value="ECO:0007669"/>
    <property type="project" value="UniProtKB-SubCell"/>
</dbReference>
<dbReference type="PATRIC" id="fig|178900.5.peg.955"/>
<sequence length="216" mass="23225">MALPPSANGVLRLMSFWSTFGPLTAFALVASITPGPNNTMLAASGLNHGFRRSIPHMLGVTLGFVLMVALVGLGLGVVFERFPLLYVWLKYVSAAYLLWLAWKIATAKPASTEAGGSPPISFLQAAGFQWVNPKAWIIAIGIVSAYLPHENFLFGLALACIICGLTAIPCVSLWTSFGALMRRWLSQPAILRGFNLTMATLLVASLYPLMMEAGTH</sequence>
<dbReference type="PANTHER" id="PTHR30086">
    <property type="entry name" value="ARGININE EXPORTER PROTEIN ARGO"/>
    <property type="match status" value="1"/>
</dbReference>
<feature type="transmembrane region" description="Helical" evidence="6">
    <location>
        <begin position="189"/>
        <end position="210"/>
    </location>
</feature>
<feature type="transmembrane region" description="Helical" evidence="6">
    <location>
        <begin position="85"/>
        <end position="102"/>
    </location>
</feature>
<evidence type="ECO:0008006" key="9">
    <source>
        <dbReference type="Google" id="ProtNLM"/>
    </source>
</evidence>
<evidence type="ECO:0000313" key="7">
    <source>
        <dbReference type="EMBL" id="KXU92602.1"/>
    </source>
</evidence>
<evidence type="ECO:0000256" key="3">
    <source>
        <dbReference type="ARBA" id="ARBA00022692"/>
    </source>
</evidence>
<keyword evidence="5 6" id="KW-0472">Membrane</keyword>
<evidence type="ECO:0000313" key="8">
    <source>
        <dbReference type="Proteomes" id="UP000075473"/>
    </source>
</evidence>
<proteinExistence type="predicted"/>
<evidence type="ECO:0000256" key="2">
    <source>
        <dbReference type="ARBA" id="ARBA00022475"/>
    </source>
</evidence>
<reference evidence="7 8" key="1">
    <citation type="submission" date="2015-06" db="EMBL/GenBank/DDBJ databases">
        <title>Improved classification and identification of acetic acid bacteria using matrix-assisted laser desorption/ionization time-of-flight mass spectrometry; Gluconobacter nephelii and Gluconobacter uchimurae are later heterotypic synonyms of Gluconobacter japonicus and Gluconobacter oxydans, respectively.</title>
        <authorList>
            <person name="Li L."/>
            <person name="Cleenwerck I."/>
            <person name="De Vuyst L."/>
            <person name="Vandamme P."/>
        </authorList>
    </citation>
    <scope>NUCLEOTIDE SEQUENCE [LARGE SCALE GENOMIC DNA]</scope>
    <source>
        <strain evidence="7 8">LMG 1625</strain>
    </source>
</reference>
<evidence type="ECO:0000256" key="5">
    <source>
        <dbReference type="ARBA" id="ARBA00023136"/>
    </source>
</evidence>
<dbReference type="Pfam" id="PF01810">
    <property type="entry name" value="LysE"/>
    <property type="match status" value="1"/>
</dbReference>
<evidence type="ECO:0000256" key="4">
    <source>
        <dbReference type="ARBA" id="ARBA00022989"/>
    </source>
</evidence>
<protein>
    <recommendedName>
        <fullName evidence="9">Lysine transporter LysE</fullName>
    </recommendedName>
</protein>
<dbReference type="InterPro" id="IPR001123">
    <property type="entry name" value="LeuE-type"/>
</dbReference>
<dbReference type="PANTHER" id="PTHR30086:SF20">
    <property type="entry name" value="ARGININE EXPORTER PROTEIN ARGO-RELATED"/>
    <property type="match status" value="1"/>
</dbReference>
<accession>A0A149Q5S3</accession>
<comment type="caution">
    <text evidence="7">The sequence shown here is derived from an EMBL/GenBank/DDBJ whole genome shotgun (WGS) entry which is preliminary data.</text>
</comment>
<name>A0A149Q5S3_9PROT</name>
<keyword evidence="3 6" id="KW-0812">Transmembrane</keyword>
<evidence type="ECO:0000256" key="1">
    <source>
        <dbReference type="ARBA" id="ARBA00004651"/>
    </source>
</evidence>
<feature type="transmembrane region" description="Helical" evidence="6">
    <location>
        <begin position="122"/>
        <end position="146"/>
    </location>
</feature>
<keyword evidence="4 6" id="KW-1133">Transmembrane helix</keyword>
<keyword evidence="2" id="KW-1003">Cell membrane</keyword>
<evidence type="ECO:0000256" key="6">
    <source>
        <dbReference type="SAM" id="Phobius"/>
    </source>
</evidence>
<feature type="transmembrane region" description="Helical" evidence="6">
    <location>
        <begin position="54"/>
        <end position="79"/>
    </location>
</feature>
<dbReference type="Proteomes" id="UP000075473">
    <property type="component" value="Unassembled WGS sequence"/>
</dbReference>
<dbReference type="GO" id="GO:0015171">
    <property type="term" value="F:amino acid transmembrane transporter activity"/>
    <property type="evidence" value="ECO:0007669"/>
    <property type="project" value="TreeGrafter"/>
</dbReference>
<feature type="transmembrane region" description="Helical" evidence="6">
    <location>
        <begin position="152"/>
        <end position="177"/>
    </location>
</feature>
<dbReference type="GO" id="GO:0033228">
    <property type="term" value="P:cysteine export across plasma membrane"/>
    <property type="evidence" value="ECO:0007669"/>
    <property type="project" value="TreeGrafter"/>
</dbReference>
<organism evidence="7 8">
    <name type="scientific">Acetobacter cerevisiae</name>
    <dbReference type="NCBI Taxonomy" id="178900"/>
    <lineage>
        <taxon>Bacteria</taxon>
        <taxon>Pseudomonadati</taxon>
        <taxon>Pseudomonadota</taxon>
        <taxon>Alphaproteobacteria</taxon>
        <taxon>Acetobacterales</taxon>
        <taxon>Acetobacteraceae</taxon>
        <taxon>Acetobacter</taxon>
    </lineage>
</organism>
<dbReference type="AlphaFoldDB" id="A0A149Q5S3"/>
<comment type="subcellular location">
    <subcellularLocation>
        <location evidence="1">Cell membrane</location>
        <topology evidence="1">Multi-pass membrane protein</topology>
    </subcellularLocation>
</comment>